<feature type="compositionally biased region" description="Low complexity" evidence="1">
    <location>
        <begin position="218"/>
        <end position="227"/>
    </location>
</feature>
<accession>A0ABR4ABP6</accession>
<feature type="compositionally biased region" description="Low complexity" evidence="1">
    <location>
        <begin position="109"/>
        <end position="123"/>
    </location>
</feature>
<feature type="compositionally biased region" description="Basic and acidic residues" evidence="1">
    <location>
        <begin position="273"/>
        <end position="282"/>
    </location>
</feature>
<proteinExistence type="predicted"/>
<dbReference type="Pfam" id="PF13917">
    <property type="entry name" value="zf-CCHC_3"/>
    <property type="match status" value="1"/>
</dbReference>
<feature type="compositionally biased region" description="Basic and acidic residues" evidence="1">
    <location>
        <begin position="253"/>
        <end position="263"/>
    </location>
</feature>
<evidence type="ECO:0008006" key="4">
    <source>
        <dbReference type="Google" id="ProtNLM"/>
    </source>
</evidence>
<keyword evidence="3" id="KW-1185">Reference proteome</keyword>
<evidence type="ECO:0000256" key="1">
    <source>
        <dbReference type="SAM" id="MobiDB-lite"/>
    </source>
</evidence>
<feature type="compositionally biased region" description="Basic and acidic residues" evidence="1">
    <location>
        <begin position="168"/>
        <end position="178"/>
    </location>
</feature>
<evidence type="ECO:0000313" key="3">
    <source>
        <dbReference type="Proteomes" id="UP001590950"/>
    </source>
</evidence>
<feature type="compositionally biased region" description="Basic and acidic residues" evidence="1">
    <location>
        <begin position="82"/>
        <end position="98"/>
    </location>
</feature>
<reference evidence="2 3" key="1">
    <citation type="submission" date="2024-09" db="EMBL/GenBank/DDBJ databases">
        <title>Rethinking Asexuality: The Enigmatic Case of Functional Sexual Genes in Lepraria (Stereocaulaceae).</title>
        <authorList>
            <person name="Doellman M."/>
            <person name="Sun Y."/>
            <person name="Barcenas-Pena A."/>
            <person name="Lumbsch H.T."/>
            <person name="Grewe F."/>
        </authorList>
    </citation>
    <scope>NUCLEOTIDE SEQUENCE [LARGE SCALE GENOMIC DNA]</scope>
    <source>
        <strain evidence="2 3">Mercado 3170</strain>
    </source>
</reference>
<protein>
    <recommendedName>
        <fullName evidence="4">Zinc knuckle-domain-containing protein</fullName>
    </recommendedName>
</protein>
<comment type="caution">
    <text evidence="2">The sequence shown here is derived from an EMBL/GenBank/DDBJ whole genome shotgun (WGS) entry which is preliminary data.</text>
</comment>
<evidence type="ECO:0000313" key="2">
    <source>
        <dbReference type="EMBL" id="KAL2042286.1"/>
    </source>
</evidence>
<sequence>MSNRFRGPAAAISKATPHTLCQKCLKRGHYSYECKAPAQERPYTSRPSRTQQLANPKLIPTLTSDIPNDLLRKRGIADEELAKKDEERGRKRKAEEGSHINWSRKRSRSLSSTSVSTISTNLSRSPTLSPKRAARVHTGQSQSLADLEVNRKRRRSSGTSMSFTSESSHGEKQNDRSLTRGHKASRWKSSVSPAVEGRRRSPDQSGDRGRRREEYSRSRSTSYTSESSFERRRRRDSHREDRSKRRRRSFRSPNDRGRDRESFGTRGSRRTRSPSDSRDRSQLNKNRKSMTPGLPPRQIDGPRRREHRSSITASDDYSKDNDRYGGSARDRTGNVRPTRPPPNATPFKREKSLSPFSKRLALTQAMNMGQ</sequence>
<dbReference type="EMBL" id="JBEFKJ010000014">
    <property type="protein sequence ID" value="KAL2042286.1"/>
    <property type="molecule type" value="Genomic_DNA"/>
</dbReference>
<feature type="compositionally biased region" description="Basic and acidic residues" evidence="1">
    <location>
        <begin position="316"/>
        <end position="333"/>
    </location>
</feature>
<dbReference type="Proteomes" id="UP001590950">
    <property type="component" value="Unassembled WGS sequence"/>
</dbReference>
<feature type="compositionally biased region" description="Polar residues" evidence="1">
    <location>
        <begin position="45"/>
        <end position="54"/>
    </location>
</feature>
<feature type="compositionally biased region" description="Low complexity" evidence="1">
    <location>
        <begin position="157"/>
        <end position="167"/>
    </location>
</feature>
<feature type="region of interest" description="Disordered" evidence="1">
    <location>
        <begin position="38"/>
        <end position="65"/>
    </location>
</feature>
<gene>
    <name evidence="2" type="ORF">N7G274_004774</name>
</gene>
<feature type="compositionally biased region" description="Basic and acidic residues" evidence="1">
    <location>
        <begin position="196"/>
        <end position="217"/>
    </location>
</feature>
<feature type="region of interest" description="Disordered" evidence="1">
    <location>
        <begin position="82"/>
        <end position="356"/>
    </location>
</feature>
<name>A0ABR4ABP6_9LECA</name>
<organism evidence="2 3">
    <name type="scientific">Stereocaulon virgatum</name>
    <dbReference type="NCBI Taxonomy" id="373712"/>
    <lineage>
        <taxon>Eukaryota</taxon>
        <taxon>Fungi</taxon>
        <taxon>Dikarya</taxon>
        <taxon>Ascomycota</taxon>
        <taxon>Pezizomycotina</taxon>
        <taxon>Lecanoromycetes</taxon>
        <taxon>OSLEUM clade</taxon>
        <taxon>Lecanoromycetidae</taxon>
        <taxon>Lecanorales</taxon>
        <taxon>Lecanorineae</taxon>
        <taxon>Stereocaulaceae</taxon>
        <taxon>Stereocaulon</taxon>
    </lineage>
</organism>